<evidence type="ECO:0000259" key="1">
    <source>
        <dbReference type="Pfam" id="PF06985"/>
    </source>
</evidence>
<dbReference type="Pfam" id="PF06985">
    <property type="entry name" value="HET"/>
    <property type="match status" value="1"/>
</dbReference>
<sequence>MDVKLTKQSYITFLEDGIPVESLRRTLRDAMNITRQIGCRYIWIDSLCIIQDSPEDWAVEALTMKDVYGNTSCNIAALGDPGDGCFVKRNPLHFFPCYIGRKHPNGNSTYAFRYHNPVVDSREDDNGGPPLLRCGWVVQEKLLSTRVIYMGNPQIYWECTRYRRSEGLPVMEKSAPVVPFYNQLVCAKSDFRALCGQTPESGGDKLQHEAQNMIDLLKCWMRMVSDYSKMNFTKKEDRFIAFAGVAEAIAAGRGWTYVAGTWKELWPFDLLWARTEPDPKPIDLRWREDRFKPMIPSWSWAFKISDSMSKANPAVHFLPLRYQQLFDPVTRRLTTTSLATVVDFSCPNFMTQHSLAGGKYCDIKLSLRGQVLRGGVNTLIPLLGTSTCNVHVHWDVKHPPQNELLFLLLMRWTEFGDEQQAGLVLMKQMAPVSRVKHQMYFRVGVWEDYSSQPRRGRRLLFADSVTEEVVHLC</sequence>
<dbReference type="PANTHER" id="PTHR33112:SF8">
    <property type="entry name" value="HETEROKARYON INCOMPATIBILITY DOMAIN-CONTAINING PROTEIN"/>
    <property type="match status" value="1"/>
</dbReference>
<feature type="domain" description="Heterokaryon incompatibility" evidence="1">
    <location>
        <begin position="20"/>
        <end position="140"/>
    </location>
</feature>
<name>A0AAE0MX85_9PEZI</name>
<dbReference type="AlphaFoldDB" id="A0AAE0MX85"/>
<proteinExistence type="predicted"/>
<dbReference type="Proteomes" id="UP001278500">
    <property type="component" value="Unassembled WGS sequence"/>
</dbReference>
<evidence type="ECO:0000313" key="3">
    <source>
        <dbReference type="Proteomes" id="UP001278500"/>
    </source>
</evidence>
<dbReference type="GeneID" id="87868480"/>
<accession>A0AAE0MX85</accession>
<dbReference type="PANTHER" id="PTHR33112">
    <property type="entry name" value="DOMAIN PROTEIN, PUTATIVE-RELATED"/>
    <property type="match status" value="1"/>
</dbReference>
<organism evidence="2 3">
    <name type="scientific">Neurospora tetraspora</name>
    <dbReference type="NCBI Taxonomy" id="94610"/>
    <lineage>
        <taxon>Eukaryota</taxon>
        <taxon>Fungi</taxon>
        <taxon>Dikarya</taxon>
        <taxon>Ascomycota</taxon>
        <taxon>Pezizomycotina</taxon>
        <taxon>Sordariomycetes</taxon>
        <taxon>Sordariomycetidae</taxon>
        <taxon>Sordariales</taxon>
        <taxon>Sordariaceae</taxon>
        <taxon>Neurospora</taxon>
    </lineage>
</organism>
<dbReference type="InterPro" id="IPR010730">
    <property type="entry name" value="HET"/>
</dbReference>
<reference evidence="2" key="2">
    <citation type="submission" date="2023-06" db="EMBL/GenBank/DDBJ databases">
        <authorList>
            <consortium name="Lawrence Berkeley National Laboratory"/>
            <person name="Haridas S."/>
            <person name="Hensen N."/>
            <person name="Bonometti L."/>
            <person name="Westerberg I."/>
            <person name="Brannstrom I.O."/>
            <person name="Guillou S."/>
            <person name="Cros-Aarteil S."/>
            <person name="Calhoun S."/>
            <person name="Kuo A."/>
            <person name="Mondo S."/>
            <person name="Pangilinan J."/>
            <person name="Riley R."/>
            <person name="Labutti K."/>
            <person name="Andreopoulos B."/>
            <person name="Lipzen A."/>
            <person name="Chen C."/>
            <person name="Yanf M."/>
            <person name="Daum C."/>
            <person name="Ng V."/>
            <person name="Clum A."/>
            <person name="Steindorff A."/>
            <person name="Ohm R."/>
            <person name="Martin F."/>
            <person name="Silar P."/>
            <person name="Natvig D."/>
            <person name="Lalanne C."/>
            <person name="Gautier V."/>
            <person name="Ament-Velasquez S.L."/>
            <person name="Kruys A."/>
            <person name="Hutchinson M.I."/>
            <person name="Powell A.J."/>
            <person name="Barry K."/>
            <person name="Miller A.N."/>
            <person name="Grigoriev I.V."/>
            <person name="Debuchy R."/>
            <person name="Gladieux P."/>
            <person name="Thoren M.H."/>
            <person name="Johannesson H."/>
        </authorList>
    </citation>
    <scope>NUCLEOTIDE SEQUENCE</scope>
    <source>
        <strain evidence="2">CBS 560.94</strain>
    </source>
</reference>
<dbReference type="EMBL" id="JAUEPP010000001">
    <property type="protein sequence ID" value="KAK3356240.1"/>
    <property type="molecule type" value="Genomic_DNA"/>
</dbReference>
<gene>
    <name evidence="2" type="ORF">B0H65DRAFT_72161</name>
</gene>
<evidence type="ECO:0000313" key="2">
    <source>
        <dbReference type="EMBL" id="KAK3356240.1"/>
    </source>
</evidence>
<keyword evidence="3" id="KW-1185">Reference proteome</keyword>
<dbReference type="RefSeq" id="XP_062687617.1">
    <property type="nucleotide sequence ID" value="XM_062831326.1"/>
</dbReference>
<comment type="caution">
    <text evidence="2">The sequence shown here is derived from an EMBL/GenBank/DDBJ whole genome shotgun (WGS) entry which is preliminary data.</text>
</comment>
<reference evidence="2" key="1">
    <citation type="journal article" date="2023" name="Mol. Phylogenet. Evol.">
        <title>Genome-scale phylogeny and comparative genomics of the fungal order Sordariales.</title>
        <authorList>
            <person name="Hensen N."/>
            <person name="Bonometti L."/>
            <person name="Westerberg I."/>
            <person name="Brannstrom I.O."/>
            <person name="Guillou S."/>
            <person name="Cros-Aarteil S."/>
            <person name="Calhoun S."/>
            <person name="Haridas S."/>
            <person name="Kuo A."/>
            <person name="Mondo S."/>
            <person name="Pangilinan J."/>
            <person name="Riley R."/>
            <person name="LaButti K."/>
            <person name="Andreopoulos B."/>
            <person name="Lipzen A."/>
            <person name="Chen C."/>
            <person name="Yan M."/>
            <person name="Daum C."/>
            <person name="Ng V."/>
            <person name="Clum A."/>
            <person name="Steindorff A."/>
            <person name="Ohm R.A."/>
            <person name="Martin F."/>
            <person name="Silar P."/>
            <person name="Natvig D.O."/>
            <person name="Lalanne C."/>
            <person name="Gautier V."/>
            <person name="Ament-Velasquez S.L."/>
            <person name="Kruys A."/>
            <person name="Hutchinson M.I."/>
            <person name="Powell A.J."/>
            <person name="Barry K."/>
            <person name="Miller A.N."/>
            <person name="Grigoriev I.V."/>
            <person name="Debuchy R."/>
            <person name="Gladieux P."/>
            <person name="Hiltunen Thoren M."/>
            <person name="Johannesson H."/>
        </authorList>
    </citation>
    <scope>NUCLEOTIDE SEQUENCE</scope>
    <source>
        <strain evidence="2">CBS 560.94</strain>
    </source>
</reference>
<protein>
    <recommendedName>
        <fullName evidence="1">Heterokaryon incompatibility domain-containing protein</fullName>
    </recommendedName>
</protein>